<name>A0A1M6SMC8_REIAG</name>
<reference evidence="4" key="1">
    <citation type="submission" date="2016-11" db="EMBL/GenBank/DDBJ databases">
        <authorList>
            <person name="Varghese N."/>
            <person name="Submissions S."/>
        </authorList>
    </citation>
    <scope>NUCLEOTIDE SEQUENCE [LARGE SCALE GENOMIC DNA]</scope>
    <source>
        <strain evidence="4">DSM 26134</strain>
    </source>
</reference>
<organism evidence="3 4">
    <name type="scientific">Reichenbachiella agariperforans</name>
    <dbReference type="NCBI Taxonomy" id="156994"/>
    <lineage>
        <taxon>Bacteria</taxon>
        <taxon>Pseudomonadati</taxon>
        <taxon>Bacteroidota</taxon>
        <taxon>Cytophagia</taxon>
        <taxon>Cytophagales</taxon>
        <taxon>Reichenbachiellaceae</taxon>
        <taxon>Reichenbachiella</taxon>
    </lineage>
</organism>
<protein>
    <submittedName>
        <fullName evidence="3">Uncharacterized protein</fullName>
    </submittedName>
</protein>
<dbReference type="STRING" id="156994.SAMN04488028_10569"/>
<sequence length="184" mass="20778">MKSLYFILWILAALPVSAAQVVDFTQADDSLQVYQGQTVHVQADGAWVISMQRAALLNQKLQELQTVSAAHAELTQTNQEILDKVREIERLTAQLVHKIERDQHDIALNMNQIIAELDRSIVVLQTTNAELQSTNEQLNQQLAEMERTVKHLKKQIRRIWWKSTADKVVIGLAAFGVGWVVGSL</sequence>
<dbReference type="RefSeq" id="WP_073123114.1">
    <property type="nucleotide sequence ID" value="NZ_FRAA01000005.1"/>
</dbReference>
<feature type="chain" id="PRO_5009920908" evidence="2">
    <location>
        <begin position="19"/>
        <end position="184"/>
    </location>
</feature>
<dbReference type="EMBL" id="FRAA01000005">
    <property type="protein sequence ID" value="SHK45769.1"/>
    <property type="molecule type" value="Genomic_DNA"/>
</dbReference>
<feature type="coiled-coil region" evidence="1">
    <location>
        <begin position="121"/>
        <end position="155"/>
    </location>
</feature>
<accession>A0A1M6SMC8</accession>
<feature type="signal peptide" evidence="2">
    <location>
        <begin position="1"/>
        <end position="18"/>
    </location>
</feature>
<proteinExistence type="predicted"/>
<evidence type="ECO:0000313" key="3">
    <source>
        <dbReference type="EMBL" id="SHK45769.1"/>
    </source>
</evidence>
<dbReference type="AlphaFoldDB" id="A0A1M6SMC8"/>
<keyword evidence="4" id="KW-1185">Reference proteome</keyword>
<keyword evidence="2" id="KW-0732">Signal</keyword>
<evidence type="ECO:0000313" key="4">
    <source>
        <dbReference type="Proteomes" id="UP000184474"/>
    </source>
</evidence>
<keyword evidence="1" id="KW-0175">Coiled coil</keyword>
<evidence type="ECO:0000256" key="1">
    <source>
        <dbReference type="SAM" id="Coils"/>
    </source>
</evidence>
<evidence type="ECO:0000256" key="2">
    <source>
        <dbReference type="SAM" id="SignalP"/>
    </source>
</evidence>
<gene>
    <name evidence="3" type="ORF">SAMN04488028_10569</name>
</gene>
<dbReference type="Proteomes" id="UP000184474">
    <property type="component" value="Unassembled WGS sequence"/>
</dbReference>